<organism evidence="1 2">
    <name type="scientific">Mycoplasmopsis verecunda</name>
    <dbReference type="NCBI Taxonomy" id="171291"/>
    <lineage>
        <taxon>Bacteria</taxon>
        <taxon>Bacillati</taxon>
        <taxon>Mycoplasmatota</taxon>
        <taxon>Mycoplasmoidales</taxon>
        <taxon>Metamycoplasmataceae</taxon>
        <taxon>Mycoplasmopsis</taxon>
    </lineage>
</organism>
<dbReference type="AlphaFoldDB" id="A0A1T4KXX8"/>
<evidence type="ECO:0000313" key="2">
    <source>
        <dbReference type="Proteomes" id="UP000190389"/>
    </source>
</evidence>
<dbReference type="EMBL" id="FUXF01000005">
    <property type="protein sequence ID" value="SJZ47210.1"/>
    <property type="molecule type" value="Genomic_DNA"/>
</dbReference>
<gene>
    <name evidence="1" type="ORF">SAMN02745154_00233</name>
</gene>
<protein>
    <submittedName>
        <fullName evidence="1">Uncharacterized protein</fullName>
    </submittedName>
</protein>
<reference evidence="2" key="1">
    <citation type="submission" date="2017-02" db="EMBL/GenBank/DDBJ databases">
        <authorList>
            <person name="Varghese N."/>
            <person name="Submissions S."/>
        </authorList>
    </citation>
    <scope>NUCLEOTIDE SEQUENCE [LARGE SCALE GENOMIC DNA]</scope>
    <source>
        <strain evidence="2">ATCC 27862</strain>
    </source>
</reference>
<evidence type="ECO:0000313" key="1">
    <source>
        <dbReference type="EMBL" id="SJZ47210.1"/>
    </source>
</evidence>
<keyword evidence="2" id="KW-1185">Reference proteome</keyword>
<proteinExistence type="predicted"/>
<accession>A0A1T4KXX8</accession>
<name>A0A1T4KXX8_9BACT</name>
<dbReference type="Proteomes" id="UP000190389">
    <property type="component" value="Unassembled WGS sequence"/>
</dbReference>
<sequence length="84" mass="10312">MKVSYPKQIELMMEKKIKIYKYGHGSWIKPSAYLKKHHRDICVYTLMVLNYDITIRFSQLVMPQMFQDAYKKYVNFRKITIDKW</sequence>
<dbReference type="STRING" id="171291.SAMN02745154_00233"/>